<dbReference type="GO" id="GO:0003677">
    <property type="term" value="F:DNA binding"/>
    <property type="evidence" value="ECO:0007669"/>
    <property type="project" value="InterPro"/>
</dbReference>
<dbReference type="GO" id="GO:0006357">
    <property type="term" value="P:regulation of transcription by RNA polymerase II"/>
    <property type="evidence" value="ECO:0007669"/>
    <property type="project" value="TreeGrafter"/>
</dbReference>
<feature type="compositionally biased region" description="Acidic residues" evidence="3">
    <location>
        <begin position="485"/>
        <end position="495"/>
    </location>
</feature>
<feature type="compositionally biased region" description="Low complexity" evidence="3">
    <location>
        <begin position="271"/>
        <end position="283"/>
    </location>
</feature>
<dbReference type="InterPro" id="IPR009057">
    <property type="entry name" value="Homeodomain-like_sf"/>
</dbReference>
<evidence type="ECO:0000313" key="5">
    <source>
        <dbReference type="EnsemblMetazoa" id="AQUA017716-PA"/>
    </source>
</evidence>
<feature type="compositionally biased region" description="Acidic residues" evidence="3">
    <location>
        <begin position="171"/>
        <end position="182"/>
    </location>
</feature>
<feature type="compositionally biased region" description="Low complexity" evidence="3">
    <location>
        <begin position="453"/>
        <end position="466"/>
    </location>
</feature>
<feature type="region of interest" description="Disordered" evidence="3">
    <location>
        <begin position="170"/>
        <end position="191"/>
    </location>
</feature>
<keyword evidence="2" id="KW-0539">Nucleus</keyword>
<dbReference type="Pfam" id="PF00651">
    <property type="entry name" value="BTB"/>
    <property type="match status" value="1"/>
</dbReference>
<dbReference type="Pfam" id="PF05225">
    <property type="entry name" value="HTH_psq"/>
    <property type="match status" value="1"/>
</dbReference>
<dbReference type="AlphaFoldDB" id="A0A904A6S3"/>
<evidence type="ECO:0000313" key="6">
    <source>
        <dbReference type="Proteomes" id="UP000076407"/>
    </source>
</evidence>
<dbReference type="PROSITE" id="PS50097">
    <property type="entry name" value="BTB"/>
    <property type="match status" value="1"/>
</dbReference>
<dbReference type="InterPro" id="IPR000210">
    <property type="entry name" value="BTB/POZ_dom"/>
</dbReference>
<organism evidence="5 6">
    <name type="scientific">Anopheles quadriannulatus</name>
    <name type="common">Mosquito</name>
    <dbReference type="NCBI Taxonomy" id="34691"/>
    <lineage>
        <taxon>Eukaryota</taxon>
        <taxon>Metazoa</taxon>
        <taxon>Ecdysozoa</taxon>
        <taxon>Arthropoda</taxon>
        <taxon>Hexapoda</taxon>
        <taxon>Insecta</taxon>
        <taxon>Pterygota</taxon>
        <taxon>Neoptera</taxon>
        <taxon>Endopterygota</taxon>
        <taxon>Diptera</taxon>
        <taxon>Nematocera</taxon>
        <taxon>Culicoidea</taxon>
        <taxon>Culicidae</taxon>
        <taxon>Anophelinae</taxon>
        <taxon>Anopheles</taxon>
    </lineage>
</organism>
<dbReference type="SUPFAM" id="SSF54695">
    <property type="entry name" value="POZ domain"/>
    <property type="match status" value="1"/>
</dbReference>
<sequence length="549" mass="61004">MSCTFSQQMANSSCLTWLNFREHMLNTFCGIYRTQQHTDCRLIVPDGELYANRPILCMASSFLETILDGLPTIGAEMVTIVIPDLTLATLRAVLQFIYTGEASVRSDEMASFVEACSFLQLRGVRFIADQIVGIRFGKTVGMVSEELIPASDGLEATACPREELFVAQVEDQAEENEEEEEERREMPITQSQVQPVECLIPESRESVQEHVESNEIVQVVLNIPSDATPVCERETSQCVEIPQERLTQAIEAIIKDHESYEITSVPCPIDTTVPTPSETNTTNLPPFEDELEQANPEPPLSDPGSYDARLALAMDAILHQGISYRIASRQYSIAKTVLWRKAMKMPRPVRAGSPKLSAQRREAIDALKTGEKLAHVSRRFEIPLSTLHREKQRLYSKGALPSNVSLKLRGKDESVRKRLQEAVGDCVAGRMSLSEAARTHGLPKTSIWRRVRSLQTSGCSSSSSSGMKEENSASDAMAERPNQSEEAEVEEDDDDDAKLTMDGILLRGNDTLQVGAGYMSDENISASDLAQLRYQLTSNYDHHVLNDSL</sequence>
<feature type="domain" description="BTB" evidence="4">
    <location>
        <begin position="38"/>
        <end position="106"/>
    </location>
</feature>
<dbReference type="GO" id="GO:0005634">
    <property type="term" value="C:nucleus"/>
    <property type="evidence" value="ECO:0007669"/>
    <property type="project" value="UniProtKB-SubCell"/>
</dbReference>
<dbReference type="InterPro" id="IPR011333">
    <property type="entry name" value="SKP1/BTB/POZ_sf"/>
</dbReference>
<accession>A0A904A6S3</accession>
<feature type="region of interest" description="Disordered" evidence="3">
    <location>
        <begin position="266"/>
        <end position="302"/>
    </location>
</feature>
<comment type="subcellular location">
    <subcellularLocation>
        <location evidence="1">Nucleus</location>
    </subcellularLocation>
</comment>
<feature type="region of interest" description="Disordered" evidence="3">
    <location>
        <begin position="453"/>
        <end position="495"/>
    </location>
</feature>
<evidence type="ECO:0000256" key="3">
    <source>
        <dbReference type="SAM" id="MobiDB-lite"/>
    </source>
</evidence>
<reference evidence="5" key="1">
    <citation type="submission" date="2022-10" db="UniProtKB">
        <authorList>
            <consortium name="EnsemblMetazoa"/>
        </authorList>
    </citation>
    <scope>IDENTIFICATION</scope>
    <source>
        <strain evidence="5">SANGQUA</strain>
    </source>
</reference>
<evidence type="ECO:0000256" key="2">
    <source>
        <dbReference type="ARBA" id="ARBA00023242"/>
    </source>
</evidence>
<dbReference type="Proteomes" id="UP000076407">
    <property type="component" value="Unassembled WGS sequence"/>
</dbReference>
<dbReference type="SMART" id="SM00225">
    <property type="entry name" value="BTB"/>
    <property type="match status" value="1"/>
</dbReference>
<dbReference type="InterPro" id="IPR051095">
    <property type="entry name" value="Dros_DevTransReg"/>
</dbReference>
<evidence type="ECO:0000259" key="4">
    <source>
        <dbReference type="PROSITE" id="PS50097"/>
    </source>
</evidence>
<dbReference type="EnsemblMetazoa" id="AQUA017716-RA">
    <property type="protein sequence ID" value="AQUA017716-PA"/>
    <property type="gene ID" value="AQUA017716"/>
</dbReference>
<name>A0A904A6S3_ANOQN</name>
<dbReference type="PANTHER" id="PTHR23110">
    <property type="entry name" value="BTB DOMAIN TRANSCRIPTION FACTOR"/>
    <property type="match status" value="1"/>
</dbReference>
<dbReference type="PANTHER" id="PTHR23110:SF106">
    <property type="entry name" value="FI01104P"/>
    <property type="match status" value="1"/>
</dbReference>
<keyword evidence="6" id="KW-1185">Reference proteome</keyword>
<dbReference type="InterPro" id="IPR007889">
    <property type="entry name" value="HTH_Psq"/>
</dbReference>
<proteinExistence type="predicted"/>
<dbReference type="Gene3D" id="1.10.10.60">
    <property type="entry name" value="Homeodomain-like"/>
    <property type="match status" value="1"/>
</dbReference>
<dbReference type="SUPFAM" id="SSF46689">
    <property type="entry name" value="Homeodomain-like"/>
    <property type="match status" value="1"/>
</dbReference>
<dbReference type="Gene3D" id="3.30.710.10">
    <property type="entry name" value="Potassium Channel Kv1.1, Chain A"/>
    <property type="match status" value="1"/>
</dbReference>
<protein>
    <recommendedName>
        <fullName evidence="4">BTB domain-containing protein</fullName>
    </recommendedName>
</protein>
<evidence type="ECO:0000256" key="1">
    <source>
        <dbReference type="ARBA" id="ARBA00004123"/>
    </source>
</evidence>